<feature type="transmembrane region" description="Helical" evidence="1">
    <location>
        <begin position="12"/>
        <end position="31"/>
    </location>
</feature>
<name>A0A8D6U4T3_STRTR</name>
<evidence type="ECO:0000313" key="3">
    <source>
        <dbReference type="Proteomes" id="UP000509833"/>
    </source>
</evidence>
<organism evidence="2 3">
    <name type="scientific">Streptococcus thermophilus</name>
    <dbReference type="NCBI Taxonomy" id="1308"/>
    <lineage>
        <taxon>Bacteria</taxon>
        <taxon>Bacillati</taxon>
        <taxon>Bacillota</taxon>
        <taxon>Bacilli</taxon>
        <taxon>Lactobacillales</taxon>
        <taxon>Streptococcaceae</taxon>
        <taxon>Streptococcus</taxon>
    </lineage>
</organism>
<dbReference type="EMBL" id="LR822017">
    <property type="protein sequence ID" value="CAD0136833.1"/>
    <property type="molecule type" value="Genomic_DNA"/>
</dbReference>
<gene>
    <name evidence="2" type="ORF">STHERMO_0662</name>
</gene>
<keyword evidence="1" id="KW-1133">Transmembrane helix</keyword>
<keyword evidence="1" id="KW-0812">Transmembrane</keyword>
<proteinExistence type="predicted"/>
<dbReference type="AlphaFoldDB" id="A0A8D6U4T3"/>
<keyword evidence="1" id="KW-0472">Membrane</keyword>
<reference evidence="2 3" key="1">
    <citation type="submission" date="2020-06" db="EMBL/GenBank/DDBJ databases">
        <authorList>
            <person name="Chuat V."/>
        </authorList>
    </citation>
    <scope>NUCLEOTIDE SEQUENCE [LARGE SCALE GENOMIC DNA]</scope>
    <source>
        <strain evidence="2">STH_CIRM_336</strain>
    </source>
</reference>
<protein>
    <submittedName>
        <fullName evidence="2">Uncharacterized protein</fullName>
    </submittedName>
</protein>
<sequence length="47" mass="5593">MLVLIAKKKNGVTSKVFVEFLIAMSIIIFLYRNIAFIRKILYYYTVF</sequence>
<evidence type="ECO:0000256" key="1">
    <source>
        <dbReference type="SAM" id="Phobius"/>
    </source>
</evidence>
<evidence type="ECO:0000313" key="2">
    <source>
        <dbReference type="EMBL" id="CAD0136833.1"/>
    </source>
</evidence>
<accession>A0A8D6U4T3</accession>
<dbReference type="Proteomes" id="UP000509833">
    <property type="component" value="Chromosome"/>
</dbReference>